<dbReference type="GeneID" id="111132198"/>
<dbReference type="KEGG" id="cvn:111132198"/>
<protein>
    <submittedName>
        <fullName evidence="2">Uncharacterized protein LOC111132198</fullName>
    </submittedName>
</protein>
<dbReference type="OrthoDB" id="6200912at2759"/>
<dbReference type="AlphaFoldDB" id="A0A8B8E518"/>
<name>A0A8B8E518_CRAVI</name>
<dbReference type="RefSeq" id="XP_022335682.1">
    <property type="nucleotide sequence ID" value="XM_022479974.1"/>
</dbReference>
<evidence type="ECO:0000313" key="1">
    <source>
        <dbReference type="Proteomes" id="UP000694844"/>
    </source>
</evidence>
<gene>
    <name evidence="2" type="primary">LOC111132198</name>
</gene>
<keyword evidence="1" id="KW-1185">Reference proteome</keyword>
<evidence type="ECO:0000313" key="2">
    <source>
        <dbReference type="RefSeq" id="XP_022335682.1"/>
    </source>
</evidence>
<reference evidence="2" key="1">
    <citation type="submission" date="2025-08" db="UniProtKB">
        <authorList>
            <consortium name="RefSeq"/>
        </authorList>
    </citation>
    <scope>IDENTIFICATION</scope>
    <source>
        <tissue evidence="2">Whole sample</tissue>
    </source>
</reference>
<proteinExistence type="predicted"/>
<sequence length="207" mass="23317">MDSTHLLICSYVNRCGLCSSVRIENASSVSEVDWTNCNETRPNNMTVINSAFGELYWESKSCCSGNLTIKYRTGRGSIAVHSTQSNEPRSNTVYEGRETGTPLTIKQTRNRLRKEMEFGLLRICSYANWCGLCSSVTIENASSVSEVDCTNCNDTRPYNMTVINLAFEELHWESKSCCSGSLTIKYQTRRVSCLFYSNQRSSTNHCL</sequence>
<organism evidence="1 2">
    <name type="scientific">Crassostrea virginica</name>
    <name type="common">Eastern oyster</name>
    <dbReference type="NCBI Taxonomy" id="6565"/>
    <lineage>
        <taxon>Eukaryota</taxon>
        <taxon>Metazoa</taxon>
        <taxon>Spiralia</taxon>
        <taxon>Lophotrochozoa</taxon>
        <taxon>Mollusca</taxon>
        <taxon>Bivalvia</taxon>
        <taxon>Autobranchia</taxon>
        <taxon>Pteriomorphia</taxon>
        <taxon>Ostreida</taxon>
        <taxon>Ostreoidea</taxon>
        <taxon>Ostreidae</taxon>
        <taxon>Crassostrea</taxon>
    </lineage>
</organism>
<accession>A0A8B8E518</accession>
<dbReference type="Proteomes" id="UP000694844">
    <property type="component" value="Chromosome 5"/>
</dbReference>